<proteinExistence type="predicted"/>
<keyword evidence="3" id="KW-1185">Reference proteome</keyword>
<dbReference type="Proteomes" id="UP001145742">
    <property type="component" value="Unassembled WGS sequence"/>
</dbReference>
<gene>
    <name evidence="2" type="ORF">WISP_68253</name>
</gene>
<organism evidence="2 3">
    <name type="scientific">Willisornis vidua</name>
    <name type="common">Xingu scale-backed antbird</name>
    <dbReference type="NCBI Taxonomy" id="1566151"/>
    <lineage>
        <taxon>Eukaryota</taxon>
        <taxon>Metazoa</taxon>
        <taxon>Chordata</taxon>
        <taxon>Craniata</taxon>
        <taxon>Vertebrata</taxon>
        <taxon>Euteleostomi</taxon>
        <taxon>Archelosauria</taxon>
        <taxon>Archosauria</taxon>
        <taxon>Dinosauria</taxon>
        <taxon>Saurischia</taxon>
        <taxon>Theropoda</taxon>
        <taxon>Coelurosauria</taxon>
        <taxon>Aves</taxon>
        <taxon>Neognathae</taxon>
        <taxon>Neoaves</taxon>
        <taxon>Telluraves</taxon>
        <taxon>Australaves</taxon>
        <taxon>Passeriformes</taxon>
        <taxon>Thamnophilidae</taxon>
        <taxon>Willisornis</taxon>
    </lineage>
</organism>
<evidence type="ECO:0000313" key="3">
    <source>
        <dbReference type="Proteomes" id="UP001145742"/>
    </source>
</evidence>
<feature type="region of interest" description="Disordered" evidence="1">
    <location>
        <begin position="96"/>
        <end position="119"/>
    </location>
</feature>
<evidence type="ECO:0000313" key="2">
    <source>
        <dbReference type="EMBL" id="KAJ7416837.1"/>
    </source>
</evidence>
<reference evidence="2" key="1">
    <citation type="submission" date="2019-10" db="EMBL/GenBank/DDBJ databases">
        <authorList>
            <person name="Soares A.E.R."/>
            <person name="Aleixo A."/>
            <person name="Schneider P."/>
            <person name="Miyaki C.Y."/>
            <person name="Schneider M.P."/>
            <person name="Mello C."/>
            <person name="Vasconcelos A.T.R."/>
        </authorList>
    </citation>
    <scope>NUCLEOTIDE SEQUENCE</scope>
    <source>
        <tissue evidence="2">Muscle</tissue>
    </source>
</reference>
<comment type="caution">
    <text evidence="2">The sequence shown here is derived from an EMBL/GenBank/DDBJ whole genome shotgun (WGS) entry which is preliminary data.</text>
</comment>
<protein>
    <submittedName>
        <fullName evidence="2">Uncharacterized protein</fullName>
    </submittedName>
</protein>
<accession>A0ABQ9D8A0</accession>
<feature type="compositionally biased region" description="Basic and acidic residues" evidence="1">
    <location>
        <begin position="155"/>
        <end position="166"/>
    </location>
</feature>
<feature type="region of interest" description="Disordered" evidence="1">
    <location>
        <begin position="153"/>
        <end position="189"/>
    </location>
</feature>
<name>A0ABQ9D8A0_9PASS</name>
<evidence type="ECO:0000256" key="1">
    <source>
        <dbReference type="SAM" id="MobiDB-lite"/>
    </source>
</evidence>
<sequence length="189" mass="20542">MEKEAHREKVPGRTCEPVGGPHWSRLILKDCTLQKGPMLTQFVKNCSLCKELTLEKFPWERSHTGARVDYEKSSPEAEVAETAREELTTAPTPCVSVPLGDGGRGNRSEIKPGKKGGVRKGYDKLIASEESINNTAKGMVMIDFLHLCIAPSTSDRNEKGTKKTPEGDPAIPEVGGQIELSPEVGSEGK</sequence>
<dbReference type="EMBL" id="WHWB01033798">
    <property type="protein sequence ID" value="KAJ7416837.1"/>
    <property type="molecule type" value="Genomic_DNA"/>
</dbReference>